<proteinExistence type="predicted"/>
<organism evidence="3 4">
    <name type="scientific">Macrostomum lignano</name>
    <dbReference type="NCBI Taxonomy" id="282301"/>
    <lineage>
        <taxon>Eukaryota</taxon>
        <taxon>Metazoa</taxon>
        <taxon>Spiralia</taxon>
        <taxon>Lophotrochozoa</taxon>
        <taxon>Platyhelminthes</taxon>
        <taxon>Rhabditophora</taxon>
        <taxon>Macrostomorpha</taxon>
        <taxon>Macrostomida</taxon>
        <taxon>Macrostomidae</taxon>
        <taxon>Macrostomum</taxon>
    </lineage>
</organism>
<evidence type="ECO:0000313" key="3">
    <source>
        <dbReference type="Proteomes" id="UP000095280"/>
    </source>
</evidence>
<dbReference type="WBParaSite" id="maker-unitig_25427-snap-gene-0.3-mRNA-1">
    <property type="protein sequence ID" value="maker-unitig_25427-snap-gene-0.3-mRNA-1"/>
    <property type="gene ID" value="maker-unitig_25427-snap-gene-0.3"/>
</dbReference>
<dbReference type="InterPro" id="IPR016024">
    <property type="entry name" value="ARM-type_fold"/>
</dbReference>
<sequence>MLWHTLTITDIKGFAECSGLQTLMGRGRVTIVESLNIVPFLARTSTLLAAAYSKIMSSFLFYYKSKTQELERNKVENHFPESAGPIAATGFFPIKNTLDKTCSLLNRPELGDELRVKVCDDVDHRMAVRTELWSLVLKDRWKDKGDQDASEISERFDGCLSNTEMNDPRFCFDLLWRSLEGTEADCFFKSILQHLLYVRRSTIIRKTISSCFEELISQLVSAETLRTVFSTSTPIKDGDWLPMEEQERERCRAKLQETIKLLEECASEEATLCRLYAQIWEAQLERGRSRLQRKFKAGAAALQAPVQLGLLYLRRLRDRLAAAPPGGCASANALPPAPPAAATPTCGGPPLRLRPPATTTWRRPATCASAARHLRRWSHHPPAPPPPPTALAVAQTTPPLAGLPLPAWASRRAPPRASRRPAALDRLPLALTSRQPLRARSQKQAGLSAG</sequence>
<dbReference type="GO" id="GO:0030041">
    <property type="term" value="P:actin filament polymerization"/>
    <property type="evidence" value="ECO:0007669"/>
    <property type="project" value="TreeGrafter"/>
</dbReference>
<dbReference type="AlphaFoldDB" id="A0A1I8F951"/>
<evidence type="ECO:0000256" key="1">
    <source>
        <dbReference type="SAM" id="MobiDB-lite"/>
    </source>
</evidence>
<name>A0A1I8F951_9PLAT</name>
<feature type="domain" description="Formin FH3" evidence="2">
    <location>
        <begin position="140"/>
        <end position="223"/>
    </location>
</feature>
<feature type="compositionally biased region" description="Low complexity" evidence="1">
    <location>
        <begin position="390"/>
        <end position="412"/>
    </location>
</feature>
<feature type="region of interest" description="Disordered" evidence="1">
    <location>
        <begin position="334"/>
        <end position="362"/>
    </location>
</feature>
<feature type="compositionally biased region" description="Low complexity" evidence="1">
    <location>
        <begin position="420"/>
        <end position="431"/>
    </location>
</feature>
<dbReference type="PANTHER" id="PTHR45691:SF1">
    <property type="entry name" value="FH2 DOMAIN-CONTAINING PROTEIN 1-RELATED"/>
    <property type="match status" value="1"/>
</dbReference>
<dbReference type="GO" id="GO:0005884">
    <property type="term" value="C:actin filament"/>
    <property type="evidence" value="ECO:0007669"/>
    <property type="project" value="TreeGrafter"/>
</dbReference>
<evidence type="ECO:0000259" key="2">
    <source>
        <dbReference type="Pfam" id="PF06367"/>
    </source>
</evidence>
<keyword evidence="3" id="KW-1185">Reference proteome</keyword>
<dbReference type="SUPFAM" id="SSF48371">
    <property type="entry name" value="ARM repeat"/>
    <property type="match status" value="1"/>
</dbReference>
<dbReference type="InterPro" id="IPR051412">
    <property type="entry name" value="Formin_Homology_Diaphanous_sf"/>
</dbReference>
<dbReference type="Proteomes" id="UP000095280">
    <property type="component" value="Unplaced"/>
</dbReference>
<evidence type="ECO:0000313" key="4">
    <source>
        <dbReference type="WBParaSite" id="maker-unitig_25427-snap-gene-0.3-mRNA-1"/>
    </source>
</evidence>
<dbReference type="InterPro" id="IPR010472">
    <property type="entry name" value="FH3_dom"/>
</dbReference>
<feature type="compositionally biased region" description="Low complexity" evidence="1">
    <location>
        <begin position="342"/>
        <end position="362"/>
    </location>
</feature>
<accession>A0A1I8F951</accession>
<protein>
    <submittedName>
        <fullName evidence="4">Drf_FH3 domain-containing protein</fullName>
    </submittedName>
</protein>
<dbReference type="Pfam" id="PF06367">
    <property type="entry name" value="Drf_FH3"/>
    <property type="match status" value="1"/>
</dbReference>
<feature type="region of interest" description="Disordered" evidence="1">
    <location>
        <begin position="374"/>
        <end position="450"/>
    </location>
</feature>
<reference evidence="4" key="1">
    <citation type="submission" date="2016-11" db="UniProtKB">
        <authorList>
            <consortium name="WormBaseParasite"/>
        </authorList>
    </citation>
    <scope>IDENTIFICATION</scope>
</reference>
<dbReference type="Gene3D" id="1.10.238.150">
    <property type="entry name" value="Formin, FH3 diaphanous domain"/>
    <property type="match status" value="1"/>
</dbReference>
<dbReference type="GO" id="GO:0003779">
    <property type="term" value="F:actin binding"/>
    <property type="evidence" value="ECO:0007669"/>
    <property type="project" value="InterPro"/>
</dbReference>
<dbReference type="PANTHER" id="PTHR45691">
    <property type="entry name" value="PROTEIN DIAPHANOUS"/>
    <property type="match status" value="1"/>
</dbReference>